<reference evidence="1 2" key="1">
    <citation type="submission" date="2015-01" db="EMBL/GenBank/DDBJ databases">
        <title>Evolution of Trichinella species and genotypes.</title>
        <authorList>
            <person name="Korhonen P.K."/>
            <person name="Edoardo P."/>
            <person name="Giuseppe L.R."/>
            <person name="Gasser R.B."/>
        </authorList>
    </citation>
    <scope>NUCLEOTIDE SEQUENCE [LARGE SCALE GENOMIC DNA]</scope>
    <source>
        <strain evidence="1">ISS37</strain>
    </source>
</reference>
<dbReference type="Proteomes" id="UP000054630">
    <property type="component" value="Unassembled WGS sequence"/>
</dbReference>
<dbReference type="AlphaFoldDB" id="A0A0V0RGG0"/>
<gene>
    <name evidence="1" type="ORF">T07_3995</name>
</gene>
<dbReference type="OrthoDB" id="10421418at2759"/>
<evidence type="ECO:0000313" key="1">
    <source>
        <dbReference type="EMBL" id="KRX13587.1"/>
    </source>
</evidence>
<keyword evidence="2" id="KW-1185">Reference proteome</keyword>
<sequence length="44" mass="4943">MFSILGGVGDKVHRKSLSTFNLFRCCVLSVIRAENPVSQRIFCL</sequence>
<organism evidence="1 2">
    <name type="scientific">Trichinella nelsoni</name>
    <dbReference type="NCBI Taxonomy" id="6336"/>
    <lineage>
        <taxon>Eukaryota</taxon>
        <taxon>Metazoa</taxon>
        <taxon>Ecdysozoa</taxon>
        <taxon>Nematoda</taxon>
        <taxon>Enoplea</taxon>
        <taxon>Dorylaimia</taxon>
        <taxon>Trichinellida</taxon>
        <taxon>Trichinellidae</taxon>
        <taxon>Trichinella</taxon>
    </lineage>
</organism>
<name>A0A0V0RGG0_9BILA</name>
<evidence type="ECO:0000313" key="2">
    <source>
        <dbReference type="Proteomes" id="UP000054630"/>
    </source>
</evidence>
<proteinExistence type="predicted"/>
<comment type="caution">
    <text evidence="1">The sequence shown here is derived from an EMBL/GenBank/DDBJ whole genome shotgun (WGS) entry which is preliminary data.</text>
</comment>
<protein>
    <submittedName>
        <fullName evidence="1">Uncharacterized protein</fullName>
    </submittedName>
</protein>
<dbReference type="EMBL" id="JYDL01000193">
    <property type="protein sequence ID" value="KRX13587.1"/>
    <property type="molecule type" value="Genomic_DNA"/>
</dbReference>
<accession>A0A0V0RGG0</accession>